<dbReference type="EMBL" id="GBXM01005437">
    <property type="protein sequence ID" value="JAI03141.1"/>
    <property type="molecule type" value="Transcribed_RNA"/>
</dbReference>
<protein>
    <submittedName>
        <fullName evidence="1">Uncharacterized protein</fullName>
    </submittedName>
</protein>
<reference evidence="1" key="2">
    <citation type="journal article" date="2015" name="Fish Shellfish Immunol.">
        <title>Early steps in the European eel (Anguilla anguilla)-Vibrio vulnificus interaction in the gills: Role of the RtxA13 toxin.</title>
        <authorList>
            <person name="Callol A."/>
            <person name="Pajuelo D."/>
            <person name="Ebbesson L."/>
            <person name="Teles M."/>
            <person name="MacKenzie S."/>
            <person name="Amaro C."/>
        </authorList>
    </citation>
    <scope>NUCLEOTIDE SEQUENCE</scope>
</reference>
<evidence type="ECO:0000313" key="1">
    <source>
        <dbReference type="EMBL" id="JAI03141.1"/>
    </source>
</evidence>
<reference evidence="1" key="1">
    <citation type="submission" date="2014-11" db="EMBL/GenBank/DDBJ databases">
        <authorList>
            <person name="Amaro Gonzalez C."/>
        </authorList>
    </citation>
    <scope>NUCLEOTIDE SEQUENCE</scope>
</reference>
<accession>A0A0E9XMS0</accession>
<name>A0A0E9XMS0_ANGAN</name>
<dbReference type="AlphaFoldDB" id="A0A0E9XMS0"/>
<organism evidence="1">
    <name type="scientific">Anguilla anguilla</name>
    <name type="common">European freshwater eel</name>
    <name type="synonym">Muraena anguilla</name>
    <dbReference type="NCBI Taxonomy" id="7936"/>
    <lineage>
        <taxon>Eukaryota</taxon>
        <taxon>Metazoa</taxon>
        <taxon>Chordata</taxon>
        <taxon>Craniata</taxon>
        <taxon>Vertebrata</taxon>
        <taxon>Euteleostomi</taxon>
        <taxon>Actinopterygii</taxon>
        <taxon>Neopterygii</taxon>
        <taxon>Teleostei</taxon>
        <taxon>Anguilliformes</taxon>
        <taxon>Anguillidae</taxon>
        <taxon>Anguilla</taxon>
    </lineage>
</organism>
<proteinExistence type="predicted"/>
<sequence length="33" mass="3428">MANPGKCAIGWRVVGYLEFLLMQGAGTNQSASG</sequence>